<dbReference type="Proteomes" id="UP000000763">
    <property type="component" value="Chromosome 3"/>
</dbReference>
<keyword evidence="2" id="KW-0732">Signal</keyword>
<feature type="compositionally biased region" description="Gly residues" evidence="1">
    <location>
        <begin position="47"/>
        <end position="58"/>
    </location>
</feature>
<feature type="compositionally biased region" description="Basic residues" evidence="1">
    <location>
        <begin position="316"/>
        <end position="335"/>
    </location>
</feature>
<feature type="compositionally biased region" description="Basic residues" evidence="1">
    <location>
        <begin position="89"/>
        <end position="100"/>
    </location>
</feature>
<organism evidence="3 4">
    <name type="scientific">Oryza sativa subsp. japonica</name>
    <name type="common">Rice</name>
    <dbReference type="NCBI Taxonomy" id="39947"/>
    <lineage>
        <taxon>Eukaryota</taxon>
        <taxon>Viridiplantae</taxon>
        <taxon>Streptophyta</taxon>
        <taxon>Embryophyta</taxon>
        <taxon>Tracheophyta</taxon>
        <taxon>Spermatophyta</taxon>
        <taxon>Magnoliopsida</taxon>
        <taxon>Liliopsida</taxon>
        <taxon>Poales</taxon>
        <taxon>Poaceae</taxon>
        <taxon>BOP clade</taxon>
        <taxon>Oryzoideae</taxon>
        <taxon>Oryzeae</taxon>
        <taxon>Oryzinae</taxon>
        <taxon>Oryza</taxon>
        <taxon>Oryza sativa</taxon>
    </lineage>
</organism>
<dbReference type="EMBL" id="AC120537">
    <property type="protein sequence ID" value="AAO38008.1"/>
    <property type="molecule type" value="Genomic_DNA"/>
</dbReference>
<evidence type="ECO:0000313" key="3">
    <source>
        <dbReference type="EMBL" id="AAO38008.1"/>
    </source>
</evidence>
<feature type="signal peptide" evidence="2">
    <location>
        <begin position="1"/>
        <end position="25"/>
    </location>
</feature>
<reference evidence="4" key="1">
    <citation type="journal article" date="2005" name="Nature">
        <title>The map-based sequence of the rice genome.</title>
        <authorList>
            <consortium name="International rice genome sequencing project (IRGSP)"/>
            <person name="Matsumoto T."/>
            <person name="Wu J."/>
            <person name="Kanamori H."/>
            <person name="Katayose Y."/>
            <person name="Fujisawa M."/>
            <person name="Namiki N."/>
            <person name="Mizuno H."/>
            <person name="Yamamoto K."/>
            <person name="Antonio B.A."/>
            <person name="Baba T."/>
            <person name="Sakata K."/>
            <person name="Nagamura Y."/>
            <person name="Aoki H."/>
            <person name="Arikawa K."/>
            <person name="Arita K."/>
            <person name="Bito T."/>
            <person name="Chiden Y."/>
            <person name="Fujitsuka N."/>
            <person name="Fukunaka R."/>
            <person name="Hamada M."/>
            <person name="Harada C."/>
            <person name="Hayashi A."/>
            <person name="Hijishita S."/>
            <person name="Honda M."/>
            <person name="Hosokawa S."/>
            <person name="Ichikawa Y."/>
            <person name="Idonuma A."/>
            <person name="Iijima M."/>
            <person name="Ikeda M."/>
            <person name="Ikeno M."/>
            <person name="Ito K."/>
            <person name="Ito S."/>
            <person name="Ito T."/>
            <person name="Ito Y."/>
            <person name="Ito Y."/>
            <person name="Iwabuchi A."/>
            <person name="Kamiya K."/>
            <person name="Karasawa W."/>
            <person name="Kurita K."/>
            <person name="Katagiri S."/>
            <person name="Kikuta A."/>
            <person name="Kobayashi H."/>
            <person name="Kobayashi N."/>
            <person name="Machita K."/>
            <person name="Maehara T."/>
            <person name="Masukawa M."/>
            <person name="Mizubayashi T."/>
            <person name="Mukai Y."/>
            <person name="Nagasaki H."/>
            <person name="Nagata Y."/>
            <person name="Naito S."/>
            <person name="Nakashima M."/>
            <person name="Nakama Y."/>
            <person name="Nakamichi Y."/>
            <person name="Nakamura M."/>
            <person name="Meguro A."/>
            <person name="Negishi M."/>
            <person name="Ohta I."/>
            <person name="Ohta T."/>
            <person name="Okamoto M."/>
            <person name="Ono N."/>
            <person name="Saji S."/>
            <person name="Sakaguchi M."/>
            <person name="Sakai K."/>
            <person name="Shibata M."/>
            <person name="Shimokawa T."/>
            <person name="Song J."/>
            <person name="Takazaki Y."/>
            <person name="Terasawa K."/>
            <person name="Tsugane M."/>
            <person name="Tsuji K."/>
            <person name="Ueda S."/>
            <person name="Waki K."/>
            <person name="Yamagata H."/>
            <person name="Yamamoto M."/>
            <person name="Yamamoto S."/>
            <person name="Yamane H."/>
            <person name="Yoshiki S."/>
            <person name="Yoshihara R."/>
            <person name="Yukawa K."/>
            <person name="Zhong H."/>
            <person name="Yano M."/>
            <person name="Yuan Q."/>
            <person name="Ouyang S."/>
            <person name="Liu J."/>
            <person name="Jones K.M."/>
            <person name="Gansberger K."/>
            <person name="Moffat K."/>
            <person name="Hill J."/>
            <person name="Bera J."/>
            <person name="Fadrosh D."/>
            <person name="Jin S."/>
            <person name="Johri S."/>
            <person name="Kim M."/>
            <person name="Overton L."/>
            <person name="Reardon M."/>
            <person name="Tsitrin T."/>
            <person name="Vuong H."/>
            <person name="Weaver B."/>
            <person name="Ciecko A."/>
            <person name="Tallon L."/>
            <person name="Jackson J."/>
            <person name="Pai G."/>
            <person name="Aken S.V."/>
            <person name="Utterback T."/>
            <person name="Reidmuller S."/>
            <person name="Feldblyum T."/>
            <person name="Hsiao J."/>
            <person name="Zismann V."/>
            <person name="Iobst S."/>
            <person name="de Vazeille A.R."/>
            <person name="Buell C.R."/>
            <person name="Ying K."/>
            <person name="Li Y."/>
            <person name="Lu T."/>
            <person name="Huang Y."/>
            <person name="Zhao Q."/>
            <person name="Feng Q."/>
            <person name="Zhang L."/>
            <person name="Zhu J."/>
            <person name="Weng Q."/>
            <person name="Mu J."/>
            <person name="Lu Y."/>
            <person name="Fan D."/>
            <person name="Liu Y."/>
            <person name="Guan J."/>
            <person name="Zhang Y."/>
            <person name="Yu S."/>
            <person name="Liu X."/>
            <person name="Zhang Y."/>
            <person name="Hong G."/>
            <person name="Han B."/>
            <person name="Choisne N."/>
            <person name="Demange N."/>
            <person name="Orjeda G."/>
            <person name="Samain S."/>
            <person name="Cattolico L."/>
            <person name="Pelletier E."/>
            <person name="Couloux A."/>
            <person name="Segurens B."/>
            <person name="Wincker P."/>
            <person name="D'Hont A."/>
            <person name="Scarpelli C."/>
            <person name="Weissenbach J."/>
            <person name="Salanoubat M."/>
            <person name="Quetier F."/>
            <person name="Yu Y."/>
            <person name="Kim H.R."/>
            <person name="Rambo T."/>
            <person name="Currie J."/>
            <person name="Collura K."/>
            <person name="Luo M."/>
            <person name="Yang T."/>
            <person name="Ammiraju J.S.S."/>
            <person name="Engler F."/>
            <person name="Soderlund C."/>
            <person name="Wing R.A."/>
            <person name="Palmer L.E."/>
            <person name="de la Bastide M."/>
            <person name="Spiegel L."/>
            <person name="Nascimento L."/>
            <person name="Zutavern T."/>
            <person name="O'Shaughnessy A."/>
            <person name="Dike S."/>
            <person name="Dedhia N."/>
            <person name="Preston R."/>
            <person name="Balija V."/>
            <person name="McCombie W.R."/>
            <person name="Chow T."/>
            <person name="Chen H."/>
            <person name="Chung M."/>
            <person name="Chen C."/>
            <person name="Shaw J."/>
            <person name="Wu H."/>
            <person name="Hsiao K."/>
            <person name="Chao Y."/>
            <person name="Chu M."/>
            <person name="Cheng C."/>
            <person name="Hour A."/>
            <person name="Lee P."/>
            <person name="Lin S."/>
            <person name="Lin Y."/>
            <person name="Liou J."/>
            <person name="Liu S."/>
            <person name="Hsing Y."/>
            <person name="Raghuvanshi S."/>
            <person name="Mohanty A."/>
            <person name="Bharti A.K."/>
            <person name="Gaur A."/>
            <person name="Gupta V."/>
            <person name="Kumar D."/>
            <person name="Ravi V."/>
            <person name="Vij S."/>
            <person name="Kapur A."/>
            <person name="Khurana P."/>
            <person name="Khurana P."/>
            <person name="Khurana J.P."/>
            <person name="Tyagi A.K."/>
            <person name="Gaikwad K."/>
            <person name="Singh A."/>
            <person name="Dalal V."/>
            <person name="Srivastava S."/>
            <person name="Dixit A."/>
            <person name="Pal A.K."/>
            <person name="Ghazi I.A."/>
            <person name="Yadav M."/>
            <person name="Pandit A."/>
            <person name="Bhargava A."/>
            <person name="Sureshbabu K."/>
            <person name="Batra K."/>
            <person name="Sharma T.R."/>
            <person name="Mohapatra T."/>
            <person name="Singh N.K."/>
            <person name="Messing J."/>
            <person name="Nelson A.B."/>
            <person name="Fuks G."/>
            <person name="Kavchok S."/>
            <person name="Keizer G."/>
            <person name="Linton E."/>
            <person name="Llaca V."/>
            <person name="Song R."/>
            <person name="Tanyolac B."/>
            <person name="Young S."/>
            <person name="Ho-Il K."/>
            <person name="Hahn J.H."/>
            <person name="Sangsakoo G."/>
            <person name="Vanavichit A."/>
            <person name="de Mattos Luiz.A.T."/>
            <person name="Zimmer P.D."/>
            <person name="Malone G."/>
            <person name="Dellagostin O."/>
            <person name="de Oliveira A.C."/>
            <person name="Bevan M."/>
            <person name="Bancroft I."/>
            <person name="Minx P."/>
            <person name="Cordum H."/>
            <person name="Wilson R."/>
            <person name="Cheng Z."/>
            <person name="Jin W."/>
            <person name="Jiang J."/>
            <person name="Leong S.A."/>
            <person name="Iwama H."/>
            <person name="Gojobori T."/>
            <person name="Itoh T."/>
            <person name="Niimura Y."/>
            <person name="Fujii Y."/>
            <person name="Habara T."/>
            <person name="Sakai H."/>
            <person name="Sato Y."/>
            <person name="Wilson G."/>
            <person name="Kumar K."/>
            <person name="McCouch S."/>
            <person name="Juretic N."/>
            <person name="Hoen D."/>
            <person name="Wright S."/>
            <person name="Bruskiewich R."/>
            <person name="Bureau T."/>
            <person name="Miyao A."/>
            <person name="Hirochika H."/>
            <person name="Nishikawa T."/>
            <person name="Kadowaki K."/>
            <person name="Sugiura M."/>
            <person name="Burr B."/>
            <person name="Sasaki T."/>
        </authorList>
    </citation>
    <scope>NUCLEOTIDE SEQUENCE [LARGE SCALE GENOMIC DNA]</scope>
    <source>
        <strain evidence="4">cv. Nipponbare</strain>
    </source>
</reference>
<reference evidence="4" key="2">
    <citation type="journal article" date="2008" name="Nucleic Acids Res.">
        <title>The rice annotation project database (RAP-DB): 2008 update.</title>
        <authorList>
            <consortium name="The rice annotation project (RAP)"/>
        </authorList>
    </citation>
    <scope>GENOME REANNOTATION</scope>
    <source>
        <strain evidence="4">cv. Nipponbare</strain>
    </source>
</reference>
<feature type="chain" id="PRO_5004298465" evidence="2">
    <location>
        <begin position="26"/>
        <end position="356"/>
    </location>
</feature>
<name>Q851G5_ORYSJ</name>
<dbReference type="PANTHER" id="PTHR31718:SF47">
    <property type="entry name" value="OS06G0206401 PROTEIN"/>
    <property type="match status" value="1"/>
</dbReference>
<evidence type="ECO:0000313" key="4">
    <source>
        <dbReference type="Proteomes" id="UP000000763"/>
    </source>
</evidence>
<accession>Q851G5</accession>
<dbReference type="PANTHER" id="PTHR31718">
    <property type="entry name" value="PLAT DOMAIN-CONTAINING PROTEIN"/>
    <property type="match status" value="1"/>
</dbReference>
<feature type="region of interest" description="Disordered" evidence="1">
    <location>
        <begin position="38"/>
        <end position="121"/>
    </location>
</feature>
<dbReference type="AlphaFoldDB" id="Q851G5"/>
<protein>
    <submittedName>
        <fullName evidence="3">Uncharacterized protein</fullName>
    </submittedName>
</protein>
<evidence type="ECO:0000256" key="2">
    <source>
        <dbReference type="SAM" id="SignalP"/>
    </source>
</evidence>
<dbReference type="HOGENOM" id="CLU_109214_0_0_1"/>
<feature type="compositionally biased region" description="Pro residues" evidence="1">
    <location>
        <begin position="285"/>
        <end position="296"/>
    </location>
</feature>
<proteinExistence type="predicted"/>
<evidence type="ECO:0000256" key="1">
    <source>
        <dbReference type="SAM" id="MobiDB-lite"/>
    </source>
</evidence>
<sequence>MPHQQTGLSPSSPFLLSLSLSLLSGLVRRPAGDAAMEAREKGRAAAGRGGVRGCGGGEAAAATTRGEEVRRSAGDAAAETQVKGEGGGRARRLRLRRRARRSDGRPAMRRRRHGVGGRAAAPWPQLGGNRSWFKLPMLSSQQASYVSEDQQREREFFKPLTMAADRFLHFASLVSVVVLAAGSRSPGGVAALPRRGQLVDGGDNDKNKCVYMLYYMGTGWIWKAGTDAAISVELTAADGSGFAVRDLERWGGLMGAEHDYYERATAASPPDRRTSSPRVVAAAASPPPHPRTPPRPVAALPFSRASIAASPVGRRTSLRRRPPPHRRPALHRVQRGVRERGGKERKGRGRSADVAS</sequence>
<feature type="region of interest" description="Disordered" evidence="1">
    <location>
        <begin position="265"/>
        <end position="356"/>
    </location>
</feature>
<gene>
    <name evidence="3" type="primary">OSJNBb0042N11.23</name>
</gene>